<evidence type="ECO:0000313" key="1">
    <source>
        <dbReference type="EMBL" id="CAB4156805.1"/>
    </source>
</evidence>
<reference evidence="1" key="1">
    <citation type="submission" date="2020-04" db="EMBL/GenBank/DDBJ databases">
        <authorList>
            <person name="Chiriac C."/>
            <person name="Salcher M."/>
            <person name="Ghai R."/>
            <person name="Kavagutti S V."/>
        </authorList>
    </citation>
    <scope>NUCLEOTIDE SEQUENCE</scope>
</reference>
<dbReference type="Pfam" id="PF19541">
    <property type="entry name" value="DUF6065"/>
    <property type="match status" value="1"/>
</dbReference>
<sequence>MTEANVAGWEMVLQQDVVVQWDGGQSVPRVLSGEFATFEIDGQEYKKAIAMPSIVGIMSFTTGWTFSTPQNIWTWISGSPNYFVDGAVPLSATIPSDWWPDEFNMNWKITKIGQPVTFSAGMPFMFFQFYDTSTMPSVKFNVENYWDKPELMNARASYGEAKMKKLHDEPWTWMGGIRTGLDENGNNIGPRHDGHIKLEEPVL</sequence>
<gene>
    <name evidence="1" type="ORF">UFOVP658_166</name>
</gene>
<proteinExistence type="predicted"/>
<dbReference type="InterPro" id="IPR045709">
    <property type="entry name" value="DUF6065"/>
</dbReference>
<accession>A0A6J5NHY4</accession>
<dbReference type="EMBL" id="LR796639">
    <property type="protein sequence ID" value="CAB4156805.1"/>
    <property type="molecule type" value="Genomic_DNA"/>
</dbReference>
<name>A0A6J5NHY4_9CAUD</name>
<protein>
    <submittedName>
        <fullName evidence="1">Uncharacterized protein</fullName>
    </submittedName>
</protein>
<organism evidence="1">
    <name type="scientific">uncultured Caudovirales phage</name>
    <dbReference type="NCBI Taxonomy" id="2100421"/>
    <lineage>
        <taxon>Viruses</taxon>
        <taxon>Duplodnaviria</taxon>
        <taxon>Heunggongvirae</taxon>
        <taxon>Uroviricota</taxon>
        <taxon>Caudoviricetes</taxon>
        <taxon>Peduoviridae</taxon>
        <taxon>Maltschvirus</taxon>
        <taxon>Maltschvirus maltsch</taxon>
    </lineage>
</organism>